<accession>A0A120CTI0</accession>
<protein>
    <submittedName>
        <fullName evidence="2">Methylamine utilization protein mauF</fullName>
    </submittedName>
</protein>
<proteinExistence type="predicted"/>
<keyword evidence="1" id="KW-1133">Transmembrane helix</keyword>
<feature type="transmembrane region" description="Helical" evidence="1">
    <location>
        <begin position="181"/>
        <end position="200"/>
    </location>
</feature>
<feature type="transmembrane region" description="Helical" evidence="1">
    <location>
        <begin position="139"/>
        <end position="160"/>
    </location>
</feature>
<dbReference type="EMBL" id="LMTR01000089">
    <property type="protein sequence ID" value="KWT64677.1"/>
    <property type="molecule type" value="Genomic_DNA"/>
</dbReference>
<keyword evidence="3" id="KW-1185">Reference proteome</keyword>
<dbReference type="AlphaFoldDB" id="A0A120CTI0"/>
<sequence length="283" mass="30140">MAETWQQNGHSFHESAVEGVEDVMLFARPWSATARFAVLALSAIAGAAAALHFASGVALETAMLWLLVPAAFAGGLLSTWSPCGYSSVCLLRPNGSYSLRSVAAWTPTLIAHFVGYGLGALALGGALGYAGYAMGLASYMAYTIPVFAVLLAAYGAHQLGFLRVPYPQRRCQVPHDARQRFPKWVIGLLYGFSLGLNYLTYVQTPLLYAVTGAALFSGNVAFAIGIFLVFNLGRFLPLMLNALPMSDRSITAWLAKRQEQAAMLDGAILVAAGTAVMAMYLTA</sequence>
<feature type="transmembrane region" description="Helical" evidence="1">
    <location>
        <begin position="262"/>
        <end position="281"/>
    </location>
</feature>
<organism evidence="2 3">
    <name type="scientific">Hyphomicrobium sulfonivorans</name>
    <dbReference type="NCBI Taxonomy" id="121290"/>
    <lineage>
        <taxon>Bacteria</taxon>
        <taxon>Pseudomonadati</taxon>
        <taxon>Pseudomonadota</taxon>
        <taxon>Alphaproteobacteria</taxon>
        <taxon>Hyphomicrobiales</taxon>
        <taxon>Hyphomicrobiaceae</taxon>
        <taxon>Hyphomicrobium</taxon>
    </lineage>
</organism>
<gene>
    <name evidence="2" type="ORF">APY04_3149</name>
</gene>
<name>A0A120CTI0_HYPSL</name>
<dbReference type="PATRIC" id="fig|121290.4.peg.3607"/>
<feature type="transmembrane region" description="Helical" evidence="1">
    <location>
        <begin position="36"/>
        <end position="56"/>
    </location>
</feature>
<comment type="caution">
    <text evidence="2">The sequence shown here is derived from an EMBL/GenBank/DDBJ whole genome shotgun (WGS) entry which is preliminary data.</text>
</comment>
<feature type="transmembrane region" description="Helical" evidence="1">
    <location>
        <begin position="62"/>
        <end position="81"/>
    </location>
</feature>
<reference evidence="2 3" key="1">
    <citation type="submission" date="2015-10" db="EMBL/GenBank/DDBJ databases">
        <title>Transcriptomic analysis of a linuron degrading triple-species bacterial consortium.</title>
        <authorList>
            <person name="Albers P."/>
        </authorList>
    </citation>
    <scope>NUCLEOTIDE SEQUENCE [LARGE SCALE GENOMIC DNA]</scope>
    <source>
        <strain evidence="2 3">WDL6</strain>
    </source>
</reference>
<keyword evidence="1" id="KW-0812">Transmembrane</keyword>
<keyword evidence="1" id="KW-0472">Membrane</keyword>
<dbReference type="STRING" id="121290.APY04_3149"/>
<evidence type="ECO:0000256" key="1">
    <source>
        <dbReference type="SAM" id="Phobius"/>
    </source>
</evidence>
<dbReference type="RefSeq" id="WP_068464339.1">
    <property type="nucleotide sequence ID" value="NZ_LMTR01000089.1"/>
</dbReference>
<dbReference type="Proteomes" id="UP000059074">
    <property type="component" value="Unassembled WGS sequence"/>
</dbReference>
<feature type="transmembrane region" description="Helical" evidence="1">
    <location>
        <begin position="102"/>
        <end position="127"/>
    </location>
</feature>
<evidence type="ECO:0000313" key="2">
    <source>
        <dbReference type="EMBL" id="KWT64677.1"/>
    </source>
</evidence>
<dbReference type="OrthoDB" id="7931642at2"/>
<evidence type="ECO:0000313" key="3">
    <source>
        <dbReference type="Proteomes" id="UP000059074"/>
    </source>
</evidence>